<protein>
    <submittedName>
        <fullName evidence="3">NDP-hexose 2,3-dehydratase family protein</fullName>
    </submittedName>
</protein>
<dbReference type="InterPro" id="IPR038153">
    <property type="entry name" value="EvaA-like_sf"/>
</dbReference>
<evidence type="ECO:0000256" key="1">
    <source>
        <dbReference type="SAM" id="MobiDB-lite"/>
    </source>
</evidence>
<sequence length="503" mass="55689">MTALSAAPSSAAPSSAAPSSAAPSSAAPSSAVPLPVAQVSGAPPAGAFTLSALRPDGGVLSTDAFHRWWRGRLDRPGFEVTRIPFDELEGWAFDPESGNLRHHSGRFFSIEGFELSTDGASRHCQPIINQPEIGILGILVKEFDGVLHCLMQAKFEPGNVNTWQLSPTVQATRSNYTRVHKGDDTPYVQYFREAHRHRVLVDVLQSEQGAWFWRKRNRNIVIQVEEDVEPHEDYCWVTLGQVRRMFPVDNLVNMDARTVLSCMPFHGPGEPAAGDAFTEALARSYGAADPSSGALRSPGELVSWLTEAKCRCEWKSRLIPLRDIARWSRTDDELVDQALQGFSIIAVRVAADNREVKWWTQPLLATRTTGMAVFLARPIDGVLHFLVRAQPEPGLLDLVEMAPSVHMVSGLDTLGAHTDHPLVLERALGGEGVRFDSLMSEEGGRFYHAQTRYKIVEVGEDFPVDVPWDYCWVTARQLMDLLGHGHYLNIEARSLVACVHSLW</sequence>
<dbReference type="Proteomes" id="UP001144036">
    <property type="component" value="Unassembled WGS sequence"/>
</dbReference>
<keyword evidence="4" id="KW-1185">Reference proteome</keyword>
<organism evidence="3 4">
    <name type="scientific">Nonomuraea corallina</name>
    <dbReference type="NCBI Taxonomy" id="2989783"/>
    <lineage>
        <taxon>Bacteria</taxon>
        <taxon>Bacillati</taxon>
        <taxon>Actinomycetota</taxon>
        <taxon>Actinomycetes</taxon>
        <taxon>Streptosporangiales</taxon>
        <taxon>Streptosporangiaceae</taxon>
        <taxon>Nonomuraea</taxon>
    </lineage>
</organism>
<comment type="caution">
    <text evidence="3">The sequence shown here is derived from an EMBL/GenBank/DDBJ whole genome shotgun (WGS) entry which is preliminary data.</text>
</comment>
<reference evidence="3" key="1">
    <citation type="submission" date="2022-11" db="EMBL/GenBank/DDBJ databases">
        <title>Nonomuraea corallina sp. nov., a new species of the genus Nonomuraea isolated from sea side sediment in Thai sea.</title>
        <authorList>
            <person name="Ngamcharungchit C."/>
            <person name="Matsumoto A."/>
            <person name="Suriyachadkun C."/>
            <person name="Panbangred W."/>
            <person name="Inahashi Y."/>
            <person name="Intra B."/>
        </authorList>
    </citation>
    <scope>NUCLEOTIDE SEQUENCE</scope>
    <source>
        <strain evidence="3">MCN248</strain>
    </source>
</reference>
<gene>
    <name evidence="3" type="ORF">OUY22_34195</name>
</gene>
<evidence type="ECO:0000313" key="4">
    <source>
        <dbReference type="Proteomes" id="UP001144036"/>
    </source>
</evidence>
<evidence type="ECO:0000259" key="2">
    <source>
        <dbReference type="Pfam" id="PF03559"/>
    </source>
</evidence>
<name>A0ABT4SN32_9ACTN</name>
<feature type="region of interest" description="Disordered" evidence="1">
    <location>
        <begin position="1"/>
        <end position="31"/>
    </location>
</feature>
<proteinExistence type="predicted"/>
<accession>A0ABT4SN32</accession>
<dbReference type="Gene3D" id="3.90.79.40">
    <property type="entry name" value="EvaA sugar 2,3-dehydratase subunit"/>
    <property type="match status" value="2"/>
</dbReference>
<dbReference type="EMBL" id="JAPNNL010000241">
    <property type="protein sequence ID" value="MDA0638485.1"/>
    <property type="molecule type" value="Genomic_DNA"/>
</dbReference>
<dbReference type="RefSeq" id="WP_270159424.1">
    <property type="nucleotide sequence ID" value="NZ_JAPNNL010000241.1"/>
</dbReference>
<feature type="domain" description="dTDP-4-dehydro-6-deoxy-alpha-D-glucopyranose 2,3-dehydratase" evidence="2">
    <location>
        <begin position="63"/>
        <end position="263"/>
    </location>
</feature>
<dbReference type="InterPro" id="IPR005212">
    <property type="entry name" value="EvaA-like"/>
</dbReference>
<feature type="domain" description="dTDP-4-dehydro-6-deoxy-alpha-D-glucopyranose 2,3-dehydratase" evidence="2">
    <location>
        <begin position="300"/>
        <end position="499"/>
    </location>
</feature>
<evidence type="ECO:0000313" key="3">
    <source>
        <dbReference type="EMBL" id="MDA0638485.1"/>
    </source>
</evidence>
<dbReference type="Pfam" id="PF03559">
    <property type="entry name" value="Hexose_dehydrat"/>
    <property type="match status" value="2"/>
</dbReference>